<dbReference type="GO" id="GO:0009507">
    <property type="term" value="C:chloroplast"/>
    <property type="evidence" value="ECO:0007669"/>
    <property type="project" value="TreeGrafter"/>
</dbReference>
<dbReference type="Gene3D" id="3.40.50.1820">
    <property type="entry name" value="alpha/beta hydrolase"/>
    <property type="match status" value="1"/>
</dbReference>
<dbReference type="GO" id="GO:0047746">
    <property type="term" value="F:chlorophyllase activity"/>
    <property type="evidence" value="ECO:0007669"/>
    <property type="project" value="TreeGrafter"/>
</dbReference>
<dbReference type="PANTHER" id="PTHR46438:SF7">
    <property type="entry name" value="ALPHA_BETA-HYDROLASES SUPERFAMILY PROTEIN"/>
    <property type="match status" value="1"/>
</dbReference>
<evidence type="ECO:0000259" key="1">
    <source>
        <dbReference type="Pfam" id="PF12697"/>
    </source>
</evidence>
<dbReference type="OrthoDB" id="408373at2759"/>
<organism evidence="2 3">
    <name type="scientific">Aquilegia coerulea</name>
    <name type="common">Rocky mountain columbine</name>
    <dbReference type="NCBI Taxonomy" id="218851"/>
    <lineage>
        <taxon>Eukaryota</taxon>
        <taxon>Viridiplantae</taxon>
        <taxon>Streptophyta</taxon>
        <taxon>Embryophyta</taxon>
        <taxon>Tracheophyta</taxon>
        <taxon>Spermatophyta</taxon>
        <taxon>Magnoliopsida</taxon>
        <taxon>Ranunculales</taxon>
        <taxon>Ranunculaceae</taxon>
        <taxon>Thalictroideae</taxon>
        <taxon>Aquilegia</taxon>
    </lineage>
</organism>
<dbReference type="Pfam" id="PF12697">
    <property type="entry name" value="Abhydrolase_6"/>
    <property type="match status" value="1"/>
</dbReference>
<accession>A0A2G5DTZ7</accession>
<dbReference type="InterPro" id="IPR000073">
    <property type="entry name" value="AB_hydrolase_1"/>
</dbReference>
<dbReference type="FunFam" id="3.40.50.1820:FF:000174">
    <property type="entry name" value="Predicted protein"/>
    <property type="match status" value="1"/>
</dbReference>
<dbReference type="InterPro" id="IPR029058">
    <property type="entry name" value="AB_hydrolase_fold"/>
</dbReference>
<feature type="domain" description="AB hydrolase-1" evidence="1">
    <location>
        <begin position="125"/>
        <end position="380"/>
    </location>
</feature>
<dbReference type="EMBL" id="KZ305031">
    <property type="protein sequence ID" value="PIA47002.1"/>
    <property type="molecule type" value="Genomic_DNA"/>
</dbReference>
<protein>
    <recommendedName>
        <fullName evidence="1">AB hydrolase-1 domain-containing protein</fullName>
    </recommendedName>
</protein>
<proteinExistence type="predicted"/>
<sequence>MVIGGGGGAAAAISSCCGSPVIVPPLPLFKSSSSSTILAAAQLQQFIGCAHWRGRKRRAGISRFGTGLLHYQPPITYNAALTINNSLELELNEIKDNSKKWDWRGHSINYFLQHSPQQQQQRPPLLLVHGFGASIPHWRRNIGILSQSYTVYAIDLLGFGASDKPAGFTYTMELWAQLILDFLTEVVRKPTVLIGNSVGSLACVIAASESTNGLVRGLVLLNCAGGMNNKAVVDDWRIKLLLPLLWLIDFLLKQRGIASVIFERVKQRENLRNILLSVYGNKEAVDEILVEIIKAPAEDEGALEAFVSIVTGPPGPNPVKLMPKISIPILVLWGDQDPFTPLDGPVGRYFSSLPSQLPNLTLSVLEGVGHCPHDDRPDLVHAKLLPWLATLPVS</sequence>
<dbReference type="SUPFAM" id="SSF53474">
    <property type="entry name" value="alpha/beta-Hydrolases"/>
    <property type="match status" value="1"/>
</dbReference>
<evidence type="ECO:0000313" key="2">
    <source>
        <dbReference type="EMBL" id="PIA47004.1"/>
    </source>
</evidence>
<dbReference type="FunCoup" id="A0A2G5DTZ7">
    <property type="interactions" value="771"/>
</dbReference>
<keyword evidence="3" id="KW-1185">Reference proteome</keyword>
<gene>
    <name evidence="2" type="ORF">AQUCO_01400014v1</name>
</gene>
<dbReference type="PRINTS" id="PR00111">
    <property type="entry name" value="ABHYDROLASE"/>
</dbReference>
<dbReference type="GO" id="GO:0015994">
    <property type="term" value="P:chlorophyll metabolic process"/>
    <property type="evidence" value="ECO:0007669"/>
    <property type="project" value="TreeGrafter"/>
</dbReference>
<dbReference type="Proteomes" id="UP000230069">
    <property type="component" value="Unassembled WGS sequence"/>
</dbReference>
<dbReference type="AlphaFoldDB" id="A0A2G5DTZ7"/>
<name>A0A2G5DTZ7_AQUCA</name>
<evidence type="ECO:0000313" key="3">
    <source>
        <dbReference type="Proteomes" id="UP000230069"/>
    </source>
</evidence>
<dbReference type="EMBL" id="KZ305031">
    <property type="protein sequence ID" value="PIA47004.1"/>
    <property type="molecule type" value="Genomic_DNA"/>
</dbReference>
<dbReference type="PANTHER" id="PTHR46438">
    <property type="entry name" value="ALPHA/BETA-HYDROLASES SUPERFAMILY PROTEIN"/>
    <property type="match status" value="1"/>
</dbReference>
<dbReference type="STRING" id="218851.A0A2G5DTZ7"/>
<reference evidence="2 3" key="1">
    <citation type="submission" date="2017-09" db="EMBL/GenBank/DDBJ databases">
        <title>WGS assembly of Aquilegia coerulea Goldsmith.</title>
        <authorList>
            <person name="Hodges S."/>
            <person name="Kramer E."/>
            <person name="Nordborg M."/>
            <person name="Tomkins J."/>
            <person name="Borevitz J."/>
            <person name="Derieg N."/>
            <person name="Yan J."/>
            <person name="Mihaltcheva S."/>
            <person name="Hayes R.D."/>
            <person name="Rokhsar D."/>
        </authorList>
    </citation>
    <scope>NUCLEOTIDE SEQUENCE [LARGE SCALE GENOMIC DNA]</scope>
    <source>
        <strain evidence="3">cv. Goldsmith</strain>
    </source>
</reference>